<evidence type="ECO:0000313" key="3">
    <source>
        <dbReference type="Proteomes" id="UP000266723"/>
    </source>
</evidence>
<evidence type="ECO:0000256" key="1">
    <source>
        <dbReference type="SAM" id="MobiDB-lite"/>
    </source>
</evidence>
<feature type="region of interest" description="Disordered" evidence="1">
    <location>
        <begin position="1"/>
        <end position="28"/>
    </location>
</feature>
<name>A0ABQ7E3T4_BRACR</name>
<protein>
    <submittedName>
        <fullName evidence="2">Uncharacterized protein</fullName>
    </submittedName>
</protein>
<dbReference type="EMBL" id="QGKV02000299">
    <property type="protein sequence ID" value="KAF3591868.1"/>
    <property type="molecule type" value="Genomic_DNA"/>
</dbReference>
<accession>A0ABQ7E3T4</accession>
<reference evidence="2 3" key="1">
    <citation type="journal article" date="2020" name="BMC Genomics">
        <title>Intraspecific diversification of the crop wild relative Brassica cretica Lam. using demographic model selection.</title>
        <authorList>
            <person name="Kioukis A."/>
            <person name="Michalopoulou V.A."/>
            <person name="Briers L."/>
            <person name="Pirintsos S."/>
            <person name="Studholme D.J."/>
            <person name="Pavlidis P."/>
            <person name="Sarris P.F."/>
        </authorList>
    </citation>
    <scope>NUCLEOTIDE SEQUENCE [LARGE SCALE GENOMIC DNA]</scope>
    <source>
        <strain evidence="3">cv. PFS-1207/04</strain>
    </source>
</reference>
<feature type="compositionally biased region" description="Basic and acidic residues" evidence="1">
    <location>
        <begin position="18"/>
        <end position="28"/>
    </location>
</feature>
<proteinExistence type="predicted"/>
<gene>
    <name evidence="2" type="ORF">DY000_02025840</name>
</gene>
<evidence type="ECO:0000313" key="2">
    <source>
        <dbReference type="EMBL" id="KAF3591868.1"/>
    </source>
</evidence>
<sequence>MRLKLTPGNKKQRKREKRLSEEEKMPKNFEERQIYCPQIDLFTEIYIRPPLASPHTIAPDSTSWPPPL</sequence>
<comment type="caution">
    <text evidence="2">The sequence shown here is derived from an EMBL/GenBank/DDBJ whole genome shotgun (WGS) entry which is preliminary data.</text>
</comment>
<dbReference type="Proteomes" id="UP000266723">
    <property type="component" value="Unassembled WGS sequence"/>
</dbReference>
<keyword evidence="3" id="KW-1185">Reference proteome</keyword>
<organism evidence="2 3">
    <name type="scientific">Brassica cretica</name>
    <name type="common">Mustard</name>
    <dbReference type="NCBI Taxonomy" id="69181"/>
    <lineage>
        <taxon>Eukaryota</taxon>
        <taxon>Viridiplantae</taxon>
        <taxon>Streptophyta</taxon>
        <taxon>Embryophyta</taxon>
        <taxon>Tracheophyta</taxon>
        <taxon>Spermatophyta</taxon>
        <taxon>Magnoliopsida</taxon>
        <taxon>eudicotyledons</taxon>
        <taxon>Gunneridae</taxon>
        <taxon>Pentapetalae</taxon>
        <taxon>rosids</taxon>
        <taxon>malvids</taxon>
        <taxon>Brassicales</taxon>
        <taxon>Brassicaceae</taxon>
        <taxon>Brassiceae</taxon>
        <taxon>Brassica</taxon>
    </lineage>
</organism>